<keyword evidence="2" id="KW-0732">Signal</keyword>
<sequence length="351" mass="37251">MVSKYTSLLAIALALFLNNSLAAQASPADNPSAEVDAAAAAAADVASVTSLPDQISASIPPEIAEITDDGDHPVFDVFVGGDSDSTVTASATEDNGDDGVEHALASIDIIADSNKNKIIDGDIIEEALEEVLKKLGPAIGEAASGVVAEPLQTKLGTIQIGPTLSHTPSGPSDISHPTGFPFEADEGENPFDFTTLGDDEFTTIISHETFSTILGLPENWESAVDSGEHIPFVDEIMAIWVNDFSLRVNKGFKQPVDAFFNKCLREYTAKYYPDGTRSPPQNVIDKCVKYYAKYKFNHHFASDLRNGPPAIATSTVTVTDDGSNSVDDIVEGVEVHIGGLGHTPKVINIHL</sequence>
<evidence type="ECO:0000313" key="3">
    <source>
        <dbReference type="EMBL" id="KAJ1916174.1"/>
    </source>
</evidence>
<evidence type="ECO:0000256" key="2">
    <source>
        <dbReference type="SAM" id="SignalP"/>
    </source>
</evidence>
<dbReference type="Proteomes" id="UP001150538">
    <property type="component" value="Unassembled WGS sequence"/>
</dbReference>
<proteinExistence type="predicted"/>
<dbReference type="AlphaFoldDB" id="A0A9W7ZTA3"/>
<feature type="chain" id="PRO_5040812047" evidence="2">
    <location>
        <begin position="23"/>
        <end position="351"/>
    </location>
</feature>
<feature type="compositionally biased region" description="Polar residues" evidence="1">
    <location>
        <begin position="161"/>
        <end position="172"/>
    </location>
</feature>
<name>A0A9W7ZTA3_9FUNG</name>
<keyword evidence="4" id="KW-1185">Reference proteome</keyword>
<feature type="region of interest" description="Disordered" evidence="1">
    <location>
        <begin position="161"/>
        <end position="189"/>
    </location>
</feature>
<protein>
    <submittedName>
        <fullName evidence="3">Uncharacterized protein</fullName>
    </submittedName>
</protein>
<evidence type="ECO:0000256" key="1">
    <source>
        <dbReference type="SAM" id="MobiDB-lite"/>
    </source>
</evidence>
<reference evidence="3" key="1">
    <citation type="submission" date="2022-07" db="EMBL/GenBank/DDBJ databases">
        <title>Phylogenomic reconstructions and comparative analyses of Kickxellomycotina fungi.</title>
        <authorList>
            <person name="Reynolds N.K."/>
            <person name="Stajich J.E."/>
            <person name="Barry K."/>
            <person name="Grigoriev I.V."/>
            <person name="Crous P."/>
            <person name="Smith M.E."/>
        </authorList>
    </citation>
    <scope>NUCLEOTIDE SEQUENCE</scope>
    <source>
        <strain evidence="3">NBRC 100468</strain>
    </source>
</reference>
<gene>
    <name evidence="3" type="ORF">H4219_003937</name>
</gene>
<organism evidence="3 4">
    <name type="scientific">Mycoemilia scoparia</name>
    <dbReference type="NCBI Taxonomy" id="417184"/>
    <lineage>
        <taxon>Eukaryota</taxon>
        <taxon>Fungi</taxon>
        <taxon>Fungi incertae sedis</taxon>
        <taxon>Zoopagomycota</taxon>
        <taxon>Kickxellomycotina</taxon>
        <taxon>Kickxellomycetes</taxon>
        <taxon>Kickxellales</taxon>
        <taxon>Kickxellaceae</taxon>
        <taxon>Mycoemilia</taxon>
    </lineage>
</organism>
<accession>A0A9W7ZTA3</accession>
<evidence type="ECO:0000313" key="4">
    <source>
        <dbReference type="Proteomes" id="UP001150538"/>
    </source>
</evidence>
<feature type="signal peptide" evidence="2">
    <location>
        <begin position="1"/>
        <end position="22"/>
    </location>
</feature>
<comment type="caution">
    <text evidence="3">The sequence shown here is derived from an EMBL/GenBank/DDBJ whole genome shotgun (WGS) entry which is preliminary data.</text>
</comment>
<dbReference type="EMBL" id="JANBPU010000112">
    <property type="protein sequence ID" value="KAJ1916174.1"/>
    <property type="molecule type" value="Genomic_DNA"/>
</dbReference>